<sequence length="63" mass="6894">MAQPLCSDERRSRSLPVPPIATVPKNTIDAAVRLLFVVNLRRHGSYCSQDSGRNEVVATTALD</sequence>
<protein>
    <submittedName>
        <fullName evidence="1">Uncharacterized protein</fullName>
    </submittedName>
</protein>
<dbReference type="AlphaFoldDB" id="A0A8S0TYK0"/>
<name>A0A8S0TYK0_OLEEU</name>
<dbReference type="EMBL" id="CACTIH010007331">
    <property type="protein sequence ID" value="CAA3010009.1"/>
    <property type="molecule type" value="Genomic_DNA"/>
</dbReference>
<dbReference type="Proteomes" id="UP000594638">
    <property type="component" value="Unassembled WGS sequence"/>
</dbReference>
<reference evidence="1 2" key="1">
    <citation type="submission" date="2019-12" db="EMBL/GenBank/DDBJ databases">
        <authorList>
            <person name="Alioto T."/>
            <person name="Alioto T."/>
            <person name="Gomez Garrido J."/>
        </authorList>
    </citation>
    <scope>NUCLEOTIDE SEQUENCE [LARGE SCALE GENOMIC DNA]</scope>
</reference>
<accession>A0A8S0TYK0</accession>
<dbReference type="Gramene" id="OE9A040022T1">
    <property type="protein sequence ID" value="OE9A040022C1"/>
    <property type="gene ID" value="OE9A040022"/>
</dbReference>
<gene>
    <name evidence="1" type="ORF">OLEA9_A040022</name>
</gene>
<organism evidence="1 2">
    <name type="scientific">Olea europaea subsp. europaea</name>
    <dbReference type="NCBI Taxonomy" id="158383"/>
    <lineage>
        <taxon>Eukaryota</taxon>
        <taxon>Viridiplantae</taxon>
        <taxon>Streptophyta</taxon>
        <taxon>Embryophyta</taxon>
        <taxon>Tracheophyta</taxon>
        <taxon>Spermatophyta</taxon>
        <taxon>Magnoliopsida</taxon>
        <taxon>eudicotyledons</taxon>
        <taxon>Gunneridae</taxon>
        <taxon>Pentapetalae</taxon>
        <taxon>asterids</taxon>
        <taxon>lamiids</taxon>
        <taxon>Lamiales</taxon>
        <taxon>Oleaceae</taxon>
        <taxon>Oleeae</taxon>
        <taxon>Olea</taxon>
    </lineage>
</organism>
<comment type="caution">
    <text evidence="1">The sequence shown here is derived from an EMBL/GenBank/DDBJ whole genome shotgun (WGS) entry which is preliminary data.</text>
</comment>
<proteinExistence type="predicted"/>
<keyword evidence="2" id="KW-1185">Reference proteome</keyword>
<evidence type="ECO:0000313" key="1">
    <source>
        <dbReference type="EMBL" id="CAA3010009.1"/>
    </source>
</evidence>
<evidence type="ECO:0000313" key="2">
    <source>
        <dbReference type="Proteomes" id="UP000594638"/>
    </source>
</evidence>